<dbReference type="AlphaFoldDB" id="A0A090R6H4"/>
<reference evidence="2 3" key="1">
    <citation type="journal article" date="2014" name="Genome Announc.">
        <title>Draft Genome Sequences of Two Vibrionaceae Species, Vibrio ponticus C121 and Photobacterium aphoticum C119, Isolated as Coral Reef Microbiota.</title>
        <authorList>
            <person name="Al-saari N."/>
            <person name="Meirelles P.M."/>
            <person name="Mino S."/>
            <person name="Suda W."/>
            <person name="Oshima K."/>
            <person name="Hattori M."/>
            <person name="Ohkuma M."/>
            <person name="Thompson F.L."/>
            <person name="Gomez-Gil B."/>
            <person name="Sawabe T."/>
            <person name="Sawabe T."/>
        </authorList>
    </citation>
    <scope>NUCLEOTIDE SEQUENCE [LARGE SCALE GENOMIC DNA]</scope>
    <source>
        <strain evidence="2 3">JCM 19237</strain>
    </source>
</reference>
<sequence>MLAGYQLTCGHCQKKTVLTHLMVEEIETAGVYTCECKAKLFPVDRDQEYGLFNAAKETTSAEKESANSQLFMSFLVGIPFLIFIVSIEAYAVMWMVAGVIGWGMNHSPKHSTIIDIDFMVVSVPEQESTNQAQ</sequence>
<comment type="caution">
    <text evidence="2">The sequence shown here is derived from an EMBL/GenBank/DDBJ whole genome shotgun (WGS) entry which is preliminary data.</text>
</comment>
<evidence type="ECO:0000313" key="2">
    <source>
        <dbReference type="EMBL" id="GAL03242.1"/>
    </source>
</evidence>
<gene>
    <name evidence="2" type="ORF">JCM19237_6135</name>
</gene>
<evidence type="ECO:0000313" key="3">
    <source>
        <dbReference type="Proteomes" id="UP000029227"/>
    </source>
</evidence>
<dbReference type="EMBL" id="BBMN01000001">
    <property type="protein sequence ID" value="GAL03242.1"/>
    <property type="molecule type" value="Genomic_DNA"/>
</dbReference>
<accession>A0A090R6H4</accession>
<feature type="transmembrane region" description="Helical" evidence="1">
    <location>
        <begin position="70"/>
        <end position="103"/>
    </location>
</feature>
<proteinExistence type="predicted"/>
<keyword evidence="1" id="KW-0812">Transmembrane</keyword>
<keyword evidence="1" id="KW-1133">Transmembrane helix</keyword>
<dbReference type="STRING" id="754436.JCM19237_6135"/>
<evidence type="ECO:0000256" key="1">
    <source>
        <dbReference type="SAM" id="Phobius"/>
    </source>
</evidence>
<name>A0A090R6H4_9GAMM</name>
<protein>
    <submittedName>
        <fullName evidence="2">Uncharacterized protein</fullName>
    </submittedName>
</protein>
<organism evidence="2 3">
    <name type="scientific">Photobacterium aphoticum</name>
    <dbReference type="NCBI Taxonomy" id="754436"/>
    <lineage>
        <taxon>Bacteria</taxon>
        <taxon>Pseudomonadati</taxon>
        <taxon>Pseudomonadota</taxon>
        <taxon>Gammaproteobacteria</taxon>
        <taxon>Vibrionales</taxon>
        <taxon>Vibrionaceae</taxon>
        <taxon>Photobacterium</taxon>
    </lineage>
</organism>
<keyword evidence="1" id="KW-0472">Membrane</keyword>
<dbReference type="Proteomes" id="UP000029227">
    <property type="component" value="Unassembled WGS sequence"/>
</dbReference>